<dbReference type="GO" id="GO:0030195">
    <property type="term" value="P:negative regulation of blood coagulation"/>
    <property type="evidence" value="ECO:0007669"/>
    <property type="project" value="UniProtKB-ARBA"/>
</dbReference>
<reference evidence="5" key="2">
    <citation type="submission" date="2025-09" db="UniProtKB">
        <authorList>
            <consortium name="Ensembl"/>
        </authorList>
    </citation>
    <scope>IDENTIFICATION</scope>
</reference>
<evidence type="ECO:0000259" key="4">
    <source>
        <dbReference type="SMART" id="SM00093"/>
    </source>
</evidence>
<dbReference type="PANTHER" id="PTHR11461">
    <property type="entry name" value="SERINE PROTEASE INHIBITOR, SERPIN"/>
    <property type="match status" value="1"/>
</dbReference>
<evidence type="ECO:0000313" key="5">
    <source>
        <dbReference type="Ensembl" id="ENSSTUP00000033385.1"/>
    </source>
</evidence>
<dbReference type="InterPro" id="IPR036186">
    <property type="entry name" value="Serpin_sf"/>
</dbReference>
<dbReference type="GeneTree" id="ENSGT00940000159462"/>
<evidence type="ECO:0000256" key="1">
    <source>
        <dbReference type="ARBA" id="ARBA00022690"/>
    </source>
</evidence>
<dbReference type="Pfam" id="PF00079">
    <property type="entry name" value="Serpin"/>
    <property type="match status" value="1"/>
</dbReference>
<dbReference type="PROSITE" id="PS00284">
    <property type="entry name" value="SERPIN"/>
    <property type="match status" value="1"/>
</dbReference>
<dbReference type="OMA" id="METFHIN"/>
<proteinExistence type="inferred from homology"/>
<dbReference type="GO" id="GO:0007596">
    <property type="term" value="P:blood coagulation"/>
    <property type="evidence" value="ECO:0007669"/>
    <property type="project" value="InterPro"/>
</dbReference>
<dbReference type="Ensembl" id="ENSSTUT00000034880.1">
    <property type="protein sequence ID" value="ENSSTUP00000033385.1"/>
    <property type="gene ID" value="ENSSTUG00000014286.1"/>
</dbReference>
<dbReference type="SUPFAM" id="SSF56574">
    <property type="entry name" value="Serpins"/>
    <property type="match status" value="1"/>
</dbReference>
<dbReference type="AlphaFoldDB" id="A0A673YGC5"/>
<evidence type="ECO:0000313" key="6">
    <source>
        <dbReference type="Proteomes" id="UP000472277"/>
    </source>
</evidence>
<dbReference type="FunFam" id="3.30.497.10:FF:000001">
    <property type="entry name" value="Serine protease inhibitor"/>
    <property type="match status" value="1"/>
</dbReference>
<dbReference type="SMART" id="SM00093">
    <property type="entry name" value="SERPIN"/>
    <property type="match status" value="1"/>
</dbReference>
<dbReference type="InterPro" id="IPR023796">
    <property type="entry name" value="Serpin_dom"/>
</dbReference>
<protein>
    <submittedName>
        <fullName evidence="5">Protein Z-dependent protease inhibitor-like</fullName>
    </submittedName>
</protein>
<accession>A0A673YGC5</accession>
<dbReference type="InterPro" id="IPR042185">
    <property type="entry name" value="Serpin_sf_2"/>
</dbReference>
<dbReference type="FunFam" id="2.10.310.10:FF:000001">
    <property type="entry name" value="Serpin family A member 1"/>
    <property type="match status" value="1"/>
</dbReference>
<dbReference type="Gene3D" id="3.30.497.10">
    <property type="entry name" value="Antithrombin, subunit I, domain 2"/>
    <property type="match status" value="1"/>
</dbReference>
<keyword evidence="1" id="KW-0646">Protease inhibitor</keyword>
<dbReference type="CDD" id="cd02055">
    <property type="entry name" value="serpinA10_PZI"/>
    <property type="match status" value="1"/>
</dbReference>
<dbReference type="FunFam" id="2.30.39.10:FF:000035">
    <property type="entry name" value="Serine protease inhibitor (serpin) 16"/>
    <property type="match status" value="1"/>
</dbReference>
<sequence>MYKSAVVSKWFIHIIYISMCWSTEKKQKHFTVKIILDLTVNTIAGCDHITHQITMMMKVGLLFLLTHVWTLTPVYQTQEQSPNITDLTFKNMDFAMNLYRKIAGYHDNNIFFSPLSISTAFATLSMAAQGPTRDQIVKGLNLAHLDRDKQPDIIPELFQQLQGNITQDESLKLDQSTTFFVCLKFEVESDYSDQIKKFFNADINNVDFANTKASVSMINDYIMRKTGNRVKEMVSDLDPLTQLMLINTIFFRGEWQMPFNPNYTEIQRFYIDNYNIVQVPMMLRMEDKFYTMDDFSLNAKVLKLPYRDGVSMLILLPNKGLDYTTIDDEITAERFLNWIKNLKERKLEVQLPKFKMEQSYAMHNILPDLGISSIFHDTANLTKLSKDPGLKVSEVLHKAVIEVDERGTTAAAATESGIIGYSLPSSFIVNRPFFFFIYHEATNSLLFMGRVTDPTKNGV</sequence>
<gene>
    <name evidence="5" type="primary">LOC115172563</name>
</gene>
<dbReference type="InterPro" id="IPR042178">
    <property type="entry name" value="Serpin_sf_1"/>
</dbReference>
<dbReference type="InterPro" id="IPR023795">
    <property type="entry name" value="Serpin_CS"/>
</dbReference>
<keyword evidence="2" id="KW-0722">Serine protease inhibitor</keyword>
<keyword evidence="6" id="KW-1185">Reference proteome</keyword>
<evidence type="ECO:0000256" key="2">
    <source>
        <dbReference type="ARBA" id="ARBA00022900"/>
    </source>
</evidence>
<feature type="domain" description="Serpin" evidence="4">
    <location>
        <begin position="96"/>
        <end position="454"/>
    </location>
</feature>
<dbReference type="GO" id="GO:0045861">
    <property type="term" value="P:negative regulation of proteolysis"/>
    <property type="evidence" value="ECO:0007669"/>
    <property type="project" value="UniProtKB-ARBA"/>
</dbReference>
<dbReference type="InParanoid" id="A0A673YGC5"/>
<dbReference type="PANTHER" id="PTHR11461:SF191">
    <property type="entry name" value="PROTEIN Z-DEPENDENT PROTEASE INHIBITOR"/>
    <property type="match status" value="1"/>
</dbReference>
<comment type="similarity">
    <text evidence="3">Belongs to the serpin family.</text>
</comment>
<dbReference type="GO" id="GO:0005615">
    <property type="term" value="C:extracellular space"/>
    <property type="evidence" value="ECO:0007669"/>
    <property type="project" value="InterPro"/>
</dbReference>
<dbReference type="InterPro" id="IPR033835">
    <property type="entry name" value="PZI_serpin_dom"/>
</dbReference>
<organism evidence="5 6">
    <name type="scientific">Salmo trutta</name>
    <name type="common">Brown trout</name>
    <dbReference type="NCBI Taxonomy" id="8032"/>
    <lineage>
        <taxon>Eukaryota</taxon>
        <taxon>Metazoa</taxon>
        <taxon>Chordata</taxon>
        <taxon>Craniata</taxon>
        <taxon>Vertebrata</taxon>
        <taxon>Euteleostomi</taxon>
        <taxon>Actinopterygii</taxon>
        <taxon>Neopterygii</taxon>
        <taxon>Teleostei</taxon>
        <taxon>Protacanthopterygii</taxon>
        <taxon>Salmoniformes</taxon>
        <taxon>Salmonidae</taxon>
        <taxon>Salmoninae</taxon>
        <taxon>Salmo</taxon>
    </lineage>
</organism>
<dbReference type="Gene3D" id="2.30.39.10">
    <property type="entry name" value="Alpha-1-antitrypsin, domain 1"/>
    <property type="match status" value="1"/>
</dbReference>
<reference evidence="5" key="1">
    <citation type="submission" date="2025-08" db="UniProtKB">
        <authorList>
            <consortium name="Ensembl"/>
        </authorList>
    </citation>
    <scope>IDENTIFICATION</scope>
</reference>
<dbReference type="Proteomes" id="UP000472277">
    <property type="component" value="Chromosome 33"/>
</dbReference>
<dbReference type="GO" id="GO:0004867">
    <property type="term" value="F:serine-type endopeptidase inhibitor activity"/>
    <property type="evidence" value="ECO:0007669"/>
    <property type="project" value="UniProtKB-KW"/>
</dbReference>
<name>A0A673YGC5_SALTR</name>
<evidence type="ECO:0000256" key="3">
    <source>
        <dbReference type="RuleBase" id="RU000411"/>
    </source>
</evidence>
<dbReference type="InterPro" id="IPR000215">
    <property type="entry name" value="Serpin_fam"/>
</dbReference>